<protein>
    <submittedName>
        <fullName evidence="1">Putative head tail adaptor</fullName>
    </submittedName>
</protein>
<evidence type="ECO:0000313" key="1">
    <source>
        <dbReference type="EMBL" id="DAE14771.1"/>
    </source>
</evidence>
<name>A0A8S5Q7L8_9CAUD</name>
<dbReference type="InterPro" id="IPR008767">
    <property type="entry name" value="Phage_SPP1_head-tail_adaptor"/>
</dbReference>
<reference evidence="1" key="1">
    <citation type="journal article" date="2021" name="Proc. Natl. Acad. Sci. U.S.A.">
        <title>A Catalog of Tens of Thousands of Viruses from Human Metagenomes Reveals Hidden Associations with Chronic Diseases.</title>
        <authorList>
            <person name="Tisza M.J."/>
            <person name="Buck C.B."/>
        </authorList>
    </citation>
    <scope>NUCLEOTIDE SEQUENCE</scope>
    <source>
        <strain evidence="1">CtTBd21</strain>
    </source>
</reference>
<sequence>MSFGKMNTFISIVEKQFTQDEDGFKTETDVTVAEVRAYREGRHGSEKWANMASFSTATDLFRFRVIPGVEITTDMRILCDGHTFEITSVEDVKGRGMYLEVLGTEVKAGG</sequence>
<dbReference type="Pfam" id="PF05521">
    <property type="entry name" value="Phage_HCP"/>
    <property type="match status" value="1"/>
</dbReference>
<accession>A0A8S5Q7L8</accession>
<organism evidence="1">
    <name type="scientific">Siphoviridae sp. ctTBd21</name>
    <dbReference type="NCBI Taxonomy" id="2825516"/>
    <lineage>
        <taxon>Viruses</taxon>
        <taxon>Duplodnaviria</taxon>
        <taxon>Heunggongvirae</taxon>
        <taxon>Uroviricota</taxon>
        <taxon>Caudoviricetes</taxon>
    </lineage>
</organism>
<dbReference type="NCBIfam" id="TIGR01563">
    <property type="entry name" value="gp16_SPP1"/>
    <property type="match status" value="1"/>
</dbReference>
<proteinExistence type="predicted"/>
<dbReference type="EMBL" id="BK015593">
    <property type="protein sequence ID" value="DAE14771.1"/>
    <property type="molecule type" value="Genomic_DNA"/>
</dbReference>
<dbReference type="Gene3D" id="2.40.10.270">
    <property type="entry name" value="Bacteriophage SPP1 head-tail adaptor protein"/>
    <property type="match status" value="1"/>
</dbReference>
<dbReference type="InterPro" id="IPR038666">
    <property type="entry name" value="SSP1_head-tail_sf"/>
</dbReference>